<dbReference type="InterPro" id="IPR018289">
    <property type="entry name" value="MULE_transposase_dom"/>
</dbReference>
<evidence type="ECO:0000259" key="1">
    <source>
        <dbReference type="Pfam" id="PF10551"/>
    </source>
</evidence>
<keyword evidence="3" id="KW-1185">Reference proteome</keyword>
<organism evidence="2 3">
    <name type="scientific">Brachionus calyciflorus</name>
    <dbReference type="NCBI Taxonomy" id="104777"/>
    <lineage>
        <taxon>Eukaryota</taxon>
        <taxon>Metazoa</taxon>
        <taxon>Spiralia</taxon>
        <taxon>Gnathifera</taxon>
        <taxon>Rotifera</taxon>
        <taxon>Eurotatoria</taxon>
        <taxon>Monogononta</taxon>
        <taxon>Pseudotrocha</taxon>
        <taxon>Ploima</taxon>
        <taxon>Brachionidae</taxon>
        <taxon>Brachionus</taxon>
    </lineage>
</organism>
<proteinExistence type="predicted"/>
<dbReference type="OrthoDB" id="7791436at2759"/>
<dbReference type="EMBL" id="CAJNOC010004236">
    <property type="protein sequence ID" value="CAF1014331.1"/>
    <property type="molecule type" value="Genomic_DNA"/>
</dbReference>
<name>A0A814HX78_9BILA</name>
<feature type="domain" description="MULE transposase" evidence="1">
    <location>
        <begin position="110"/>
        <end position="208"/>
    </location>
</feature>
<protein>
    <recommendedName>
        <fullName evidence="1">MULE transposase domain-containing protein</fullName>
    </recommendedName>
</protein>
<dbReference type="Proteomes" id="UP000663879">
    <property type="component" value="Unassembled WGS sequence"/>
</dbReference>
<evidence type="ECO:0000313" key="2">
    <source>
        <dbReference type="EMBL" id="CAF1014331.1"/>
    </source>
</evidence>
<evidence type="ECO:0000313" key="3">
    <source>
        <dbReference type="Proteomes" id="UP000663879"/>
    </source>
</evidence>
<reference evidence="2" key="1">
    <citation type="submission" date="2021-02" db="EMBL/GenBank/DDBJ databases">
        <authorList>
            <person name="Nowell W R."/>
        </authorList>
    </citation>
    <scope>NUCLEOTIDE SEQUENCE</scope>
    <source>
        <strain evidence="2">Ploen Becks lab</strain>
    </source>
</reference>
<gene>
    <name evidence="2" type="ORF">OXX778_LOCUS17052</name>
</gene>
<sequence>MLILKNRMPYSIYRELLLNNNGDPFLPKLTQIQSYIKYRRTKNGDINSIEGLDDFIRDKLYSNINLQDLDDDEPFYFGEEINNGSDENHFHLGITSKTLLKNMFHGLTFLFDCTYKIVKYGFPLIVFCCSDLEHKFYPILFFITSHEQENDFNFFWNSLLDVCKLLNNDLINSIRFICSDADRAIANSIKKNLENSTLIMCWFHLTANLSFFYLDKLKIN</sequence>
<accession>A0A814HX78</accession>
<comment type="caution">
    <text evidence="2">The sequence shown here is derived from an EMBL/GenBank/DDBJ whole genome shotgun (WGS) entry which is preliminary data.</text>
</comment>
<dbReference type="AlphaFoldDB" id="A0A814HX78"/>
<dbReference type="Pfam" id="PF10551">
    <property type="entry name" value="MULE"/>
    <property type="match status" value="1"/>
</dbReference>